<reference evidence="7" key="1">
    <citation type="submission" date="2020-06" db="EMBL/GenBank/DDBJ databases">
        <title>A novel thermopfilic bacterium from Erzurum, Turkey.</title>
        <authorList>
            <person name="Adiguzel A."/>
            <person name="Ay H."/>
            <person name="Baltaci M.O."/>
        </authorList>
    </citation>
    <scope>NUCLEOTIDE SEQUENCE</scope>
    <source>
        <strain evidence="7">P2</strain>
    </source>
</reference>
<evidence type="ECO:0000256" key="4">
    <source>
        <dbReference type="ARBA" id="ARBA00022989"/>
    </source>
</evidence>
<dbReference type="InterPro" id="IPR001204">
    <property type="entry name" value="Phos_transporter"/>
</dbReference>
<feature type="transmembrane region" description="Helical" evidence="6">
    <location>
        <begin position="72"/>
        <end position="99"/>
    </location>
</feature>
<proteinExistence type="predicted"/>
<dbReference type="Pfam" id="PF01384">
    <property type="entry name" value="PHO4"/>
    <property type="match status" value="1"/>
</dbReference>
<keyword evidence="4 6" id="KW-1133">Transmembrane helix</keyword>
<dbReference type="AlphaFoldDB" id="A0A8J8GFL3"/>
<evidence type="ECO:0000256" key="5">
    <source>
        <dbReference type="ARBA" id="ARBA00023136"/>
    </source>
</evidence>
<keyword evidence="2" id="KW-0813">Transport</keyword>
<dbReference type="GO" id="GO:0005315">
    <property type="term" value="F:phosphate transmembrane transporter activity"/>
    <property type="evidence" value="ECO:0007669"/>
    <property type="project" value="InterPro"/>
</dbReference>
<comment type="caution">
    <text evidence="7">The sequence shown here is derived from an EMBL/GenBank/DDBJ whole genome shotgun (WGS) entry which is preliminary data.</text>
</comment>
<feature type="transmembrane region" description="Helical" evidence="6">
    <location>
        <begin position="294"/>
        <end position="314"/>
    </location>
</feature>
<dbReference type="GO" id="GO:0016020">
    <property type="term" value="C:membrane"/>
    <property type="evidence" value="ECO:0007669"/>
    <property type="project" value="UniProtKB-SubCell"/>
</dbReference>
<keyword evidence="5 6" id="KW-0472">Membrane</keyword>
<accession>A0A8J8GFL3</accession>
<sequence length="357" mass="37136">MTYLAIIIALFFALNIGGSGAAAAISVAYGSGAIKSQKKALILCGLAIFAGAVIGGSEVVKTIGTGIIPQDLLSVKIVLIILFSAAISLFIANLLGIPLSTSEITVGAVVGVGIAYKALYINNILVIISFWLLVPGSAFVIAIVAGKFIQMVERKFPKLKRPETQRIIAVFVIIIGFFEAFSAGMNNVANAIGPLVGGNIISIEKGIILGGLFTALGVVLLGKHVMETNGKKITRFSLLEGGAISGTGAFLVILSSICGLPVPLTQVTSTAIMGIAAAQKGASVLKKNIISKILKVWIVSPIFSLVISYGLVKVVVDMDIYSLFVLLSVCASTLGVISLLNTIKEEKRVYQENGGGI</sequence>
<gene>
    <name evidence="7" type="ORF">HR057_10800</name>
</gene>
<evidence type="ECO:0000256" key="2">
    <source>
        <dbReference type="ARBA" id="ARBA00022448"/>
    </source>
</evidence>
<feature type="transmembrane region" description="Helical" evidence="6">
    <location>
        <begin position="40"/>
        <end position="60"/>
    </location>
</feature>
<evidence type="ECO:0000256" key="3">
    <source>
        <dbReference type="ARBA" id="ARBA00022692"/>
    </source>
</evidence>
<feature type="transmembrane region" description="Helical" evidence="6">
    <location>
        <begin position="167"/>
        <end position="186"/>
    </location>
</feature>
<comment type="subcellular location">
    <subcellularLocation>
        <location evidence="1">Membrane</location>
        <topology evidence="1">Multi-pass membrane protein</topology>
    </subcellularLocation>
</comment>
<evidence type="ECO:0000313" key="7">
    <source>
        <dbReference type="EMBL" id="NSL52241.1"/>
    </source>
</evidence>
<protein>
    <submittedName>
        <fullName evidence="7">Inorganic phosphate transporter</fullName>
    </submittedName>
</protein>
<evidence type="ECO:0000256" key="1">
    <source>
        <dbReference type="ARBA" id="ARBA00004141"/>
    </source>
</evidence>
<feature type="transmembrane region" description="Helical" evidence="6">
    <location>
        <begin position="206"/>
        <end position="226"/>
    </location>
</feature>
<evidence type="ECO:0000256" key="6">
    <source>
        <dbReference type="SAM" id="Phobius"/>
    </source>
</evidence>
<feature type="transmembrane region" description="Helical" evidence="6">
    <location>
        <begin position="320"/>
        <end position="340"/>
    </location>
</feature>
<keyword evidence="3 6" id="KW-0812">Transmembrane</keyword>
<dbReference type="Proteomes" id="UP000625804">
    <property type="component" value="Unassembled WGS sequence"/>
</dbReference>
<keyword evidence="8" id="KW-1185">Reference proteome</keyword>
<dbReference type="GO" id="GO:0035435">
    <property type="term" value="P:phosphate ion transmembrane transport"/>
    <property type="evidence" value="ECO:0007669"/>
    <property type="project" value="TreeGrafter"/>
</dbReference>
<evidence type="ECO:0000313" key="8">
    <source>
        <dbReference type="Proteomes" id="UP000625804"/>
    </source>
</evidence>
<feature type="transmembrane region" description="Helical" evidence="6">
    <location>
        <begin position="119"/>
        <end position="146"/>
    </location>
</feature>
<dbReference type="EMBL" id="JABTTE010000014">
    <property type="protein sequence ID" value="NSL52241.1"/>
    <property type="molecule type" value="Genomic_DNA"/>
</dbReference>
<name>A0A8J8GFL3_9BACI</name>
<organism evidence="7 8">
    <name type="scientific">Calidifontibacillus erzurumensis</name>
    <dbReference type="NCBI Taxonomy" id="2741433"/>
    <lineage>
        <taxon>Bacteria</taxon>
        <taxon>Bacillati</taxon>
        <taxon>Bacillota</taxon>
        <taxon>Bacilli</taxon>
        <taxon>Bacillales</taxon>
        <taxon>Bacillaceae</taxon>
        <taxon>Calidifontibacillus/Schinkia group</taxon>
        <taxon>Calidifontibacillus</taxon>
    </lineage>
</organism>
<dbReference type="PANTHER" id="PTHR11101:SF80">
    <property type="entry name" value="PHOSPHATE TRANSPORTER"/>
    <property type="match status" value="1"/>
</dbReference>
<dbReference type="PANTHER" id="PTHR11101">
    <property type="entry name" value="PHOSPHATE TRANSPORTER"/>
    <property type="match status" value="1"/>
</dbReference>